<dbReference type="Proteomes" id="UP000019384">
    <property type="component" value="Unassembled WGS sequence"/>
</dbReference>
<accession>W6MSS1</accession>
<dbReference type="RefSeq" id="XP_022461849.1">
    <property type="nucleotide sequence ID" value="XM_022603285.1"/>
</dbReference>
<reference evidence="1" key="1">
    <citation type="submission" date="2013-12" db="EMBL/GenBank/DDBJ databases">
        <authorList>
            <person name="Genoscope - CEA"/>
        </authorList>
    </citation>
    <scope>NUCLEOTIDE SEQUENCE</scope>
    <source>
        <strain evidence="1">CBS 1993</strain>
    </source>
</reference>
<dbReference type="HOGENOM" id="CLU_103858_0_0_1"/>
<dbReference type="OrthoDB" id="4075523at2759"/>
<evidence type="ECO:0000313" key="1">
    <source>
        <dbReference type="EMBL" id="CDK29866.1"/>
    </source>
</evidence>
<proteinExistence type="predicted"/>
<protein>
    <submittedName>
        <fullName evidence="1">Uncharacterized protein</fullName>
    </submittedName>
</protein>
<gene>
    <name evidence="1" type="ORF">KUCA_T00005860001</name>
</gene>
<sequence length="256" mass="29865">MLADDSVHKDEIEALQKQPPAYSLPTNTEYWNVVSRNKRRVKIWLEKYMSKDNDTFEQIWRTGGEVPDRTNSFYTHFPKKPTNLDSEHHYTSLINMNHFYLGRWLPEIIQEYLFPFEDLLKVPQKEHQSEIGLKLSSKAVPTREECSLCEKLNGTVIYDRCGVWSCVDNEAIKDQATFDITKQDSIGAKFFKSYREYASWKHNYTDSIARLEQQEMSSGNDAEAAQIETRLKQMEQLRKSNRVPSAIVVSKARKGK</sequence>
<reference evidence="1" key="2">
    <citation type="submission" date="2014-02" db="EMBL/GenBank/DDBJ databases">
        <title>Complete DNA sequence of /Kuraishia capsulata/ illustrates novel genomic features among budding yeasts (/Saccharomycotina/).</title>
        <authorList>
            <person name="Morales L."/>
            <person name="Noel B."/>
            <person name="Porcel B."/>
            <person name="Marcet-Houben M."/>
            <person name="Hullo M-F."/>
            <person name="Sacerdot C."/>
            <person name="Tekaia F."/>
            <person name="Leh-Louis V."/>
            <person name="Despons L."/>
            <person name="Khanna V."/>
            <person name="Aury J-M."/>
            <person name="Barbe V."/>
            <person name="Couloux A."/>
            <person name="Labadie K."/>
            <person name="Pelletier E."/>
            <person name="Souciet J-L."/>
            <person name="Boekhout T."/>
            <person name="Gabaldon T."/>
            <person name="Wincker P."/>
            <person name="Dujon B."/>
        </authorList>
    </citation>
    <scope>NUCLEOTIDE SEQUENCE</scope>
    <source>
        <strain evidence="1">CBS 1993</strain>
    </source>
</reference>
<name>W6MSS1_9ASCO</name>
<dbReference type="AlphaFoldDB" id="W6MSS1"/>
<evidence type="ECO:0000313" key="2">
    <source>
        <dbReference type="Proteomes" id="UP000019384"/>
    </source>
</evidence>
<dbReference type="GeneID" id="34523237"/>
<keyword evidence="2" id="KW-1185">Reference proteome</keyword>
<dbReference type="EMBL" id="HG793131">
    <property type="protein sequence ID" value="CDK29866.1"/>
    <property type="molecule type" value="Genomic_DNA"/>
</dbReference>
<organism evidence="1 2">
    <name type="scientific">Kuraishia capsulata CBS 1993</name>
    <dbReference type="NCBI Taxonomy" id="1382522"/>
    <lineage>
        <taxon>Eukaryota</taxon>
        <taxon>Fungi</taxon>
        <taxon>Dikarya</taxon>
        <taxon>Ascomycota</taxon>
        <taxon>Saccharomycotina</taxon>
        <taxon>Pichiomycetes</taxon>
        <taxon>Pichiales</taxon>
        <taxon>Pichiaceae</taxon>
        <taxon>Kuraishia</taxon>
    </lineage>
</organism>